<proteinExistence type="predicted"/>
<dbReference type="EMBL" id="JAAKZW010000082">
    <property type="protein sequence ID" value="NGO77938.1"/>
    <property type="molecule type" value="Genomic_DNA"/>
</dbReference>
<dbReference type="Proteomes" id="UP000481109">
    <property type="component" value="Unassembled WGS sequence"/>
</dbReference>
<dbReference type="AlphaFoldDB" id="A0A6G4XKJ3"/>
<keyword evidence="2" id="KW-1185">Reference proteome</keyword>
<organism evidence="1 2">
    <name type="scientific">Streptomyces mesophilus</name>
    <dbReference type="NCBI Taxonomy" id="1775132"/>
    <lineage>
        <taxon>Bacteria</taxon>
        <taxon>Bacillati</taxon>
        <taxon>Actinomycetota</taxon>
        <taxon>Actinomycetes</taxon>
        <taxon>Kitasatosporales</taxon>
        <taxon>Streptomycetaceae</taxon>
        <taxon>Streptomyces</taxon>
    </lineage>
</organism>
<protein>
    <submittedName>
        <fullName evidence="1">Uncharacterized protein</fullName>
    </submittedName>
</protein>
<gene>
    <name evidence="1" type="ORF">G6045_20065</name>
</gene>
<sequence length="139" mass="15385">MSAGTEHARLGETFWAAVGFPDNVSSKPLTITDVTLLDAPDGLRVLGYAAFSVDDTDGFVPLARGRHETGMPDFDSLPDHAKAPLVVQPHSDAVIFYMAKVQITAPPKGIWGATRFDYIQNDRHYQQTLHCEFELKVER</sequence>
<dbReference type="RefSeq" id="WP_165333394.1">
    <property type="nucleotide sequence ID" value="NZ_JAAKZW010000082.1"/>
</dbReference>
<evidence type="ECO:0000313" key="1">
    <source>
        <dbReference type="EMBL" id="NGO77938.1"/>
    </source>
</evidence>
<name>A0A6G4XKJ3_9ACTN</name>
<accession>A0A6G4XKJ3</accession>
<evidence type="ECO:0000313" key="2">
    <source>
        <dbReference type="Proteomes" id="UP000481109"/>
    </source>
</evidence>
<comment type="caution">
    <text evidence="1">The sequence shown here is derived from an EMBL/GenBank/DDBJ whole genome shotgun (WGS) entry which is preliminary data.</text>
</comment>
<reference evidence="1 2" key="1">
    <citation type="submission" date="2020-02" db="EMBL/GenBank/DDBJ databases">
        <title>Whole-genome analyses of novel actinobacteria.</title>
        <authorList>
            <person name="Sahin N."/>
            <person name="Tokatli A."/>
        </authorList>
    </citation>
    <scope>NUCLEOTIDE SEQUENCE [LARGE SCALE GENOMIC DNA]</scope>
    <source>
        <strain evidence="1 2">YC504</strain>
    </source>
</reference>